<accession>A0ABY6M090</accession>
<feature type="chain" id="PRO_5047233951" evidence="1">
    <location>
        <begin position="20"/>
        <end position="70"/>
    </location>
</feature>
<evidence type="ECO:0000313" key="3">
    <source>
        <dbReference type="Proteomes" id="UP001163328"/>
    </source>
</evidence>
<evidence type="ECO:0000313" key="2">
    <source>
        <dbReference type="EMBL" id="UYW01089.1"/>
    </source>
</evidence>
<keyword evidence="3" id="KW-1185">Reference proteome</keyword>
<evidence type="ECO:0000256" key="1">
    <source>
        <dbReference type="SAM" id="SignalP"/>
    </source>
</evidence>
<protein>
    <submittedName>
        <fullName evidence="2">Uncharacterized protein</fullName>
    </submittedName>
</protein>
<proteinExistence type="predicted"/>
<dbReference type="EMBL" id="CP081495">
    <property type="protein sequence ID" value="UYW01089.1"/>
    <property type="molecule type" value="Genomic_DNA"/>
</dbReference>
<reference evidence="2" key="1">
    <citation type="submission" date="2021-08" db="EMBL/GenBank/DDBJ databases">
        <title>Flavobacterium sp. strain CC-SYL302.</title>
        <authorList>
            <person name="Lin S.-Y."/>
            <person name="Lee T.-H."/>
            <person name="Young C.-C."/>
        </authorList>
    </citation>
    <scope>NUCLEOTIDE SEQUENCE</scope>
    <source>
        <strain evidence="2">CC-SYL302</strain>
    </source>
</reference>
<gene>
    <name evidence="2" type="ORF">K5I29_11485</name>
</gene>
<dbReference type="RefSeq" id="WP_264433481.1">
    <property type="nucleotide sequence ID" value="NZ_CP081495.1"/>
</dbReference>
<feature type="signal peptide" evidence="1">
    <location>
        <begin position="1"/>
        <end position="19"/>
    </location>
</feature>
<dbReference type="Proteomes" id="UP001163328">
    <property type="component" value="Chromosome"/>
</dbReference>
<organism evidence="2 3">
    <name type="scientific">Flavobacterium agricola</name>
    <dbReference type="NCBI Taxonomy" id="2870839"/>
    <lineage>
        <taxon>Bacteria</taxon>
        <taxon>Pseudomonadati</taxon>
        <taxon>Bacteroidota</taxon>
        <taxon>Flavobacteriia</taxon>
        <taxon>Flavobacteriales</taxon>
        <taxon>Flavobacteriaceae</taxon>
        <taxon>Flavobacterium</taxon>
    </lineage>
</organism>
<sequence length="70" mass="7663">MKKHLILLLTLTFINVSNAQVGIGTMTPRGALDINNPTTNIHGLVLPTNESINNIVNPQTGEERGRHSYL</sequence>
<name>A0ABY6M090_9FLAO</name>
<keyword evidence="1" id="KW-0732">Signal</keyword>